<sequence length="102" mass="10675">ACTVFDGLLQQGPPPLRLAVLAAGQRLAAAVSPQAVRSAPAAAQLEWLLQVCQAQAAHLVHQYSHPEPSSGPPSSPSSPTLEQQRALAAQLVHILATVHSYE</sequence>
<comment type="caution">
    <text evidence="2">The sequence shown here is derived from an EMBL/GenBank/DDBJ whole genome shotgun (WGS) entry which is preliminary data.</text>
</comment>
<evidence type="ECO:0000256" key="1">
    <source>
        <dbReference type="SAM" id="MobiDB-lite"/>
    </source>
</evidence>
<evidence type="ECO:0000313" key="2">
    <source>
        <dbReference type="EMBL" id="GFH17313.1"/>
    </source>
</evidence>
<proteinExistence type="predicted"/>
<accession>A0A699Z414</accession>
<dbReference type="AlphaFoldDB" id="A0A699Z414"/>
<protein>
    <submittedName>
        <fullName evidence="2">Uncharacterized protein</fullName>
    </submittedName>
</protein>
<feature type="region of interest" description="Disordered" evidence="1">
    <location>
        <begin position="62"/>
        <end position="83"/>
    </location>
</feature>
<organism evidence="2 3">
    <name type="scientific">Haematococcus lacustris</name>
    <name type="common">Green alga</name>
    <name type="synonym">Haematococcus pluvialis</name>
    <dbReference type="NCBI Taxonomy" id="44745"/>
    <lineage>
        <taxon>Eukaryota</taxon>
        <taxon>Viridiplantae</taxon>
        <taxon>Chlorophyta</taxon>
        <taxon>core chlorophytes</taxon>
        <taxon>Chlorophyceae</taxon>
        <taxon>CS clade</taxon>
        <taxon>Chlamydomonadales</taxon>
        <taxon>Haematococcaceae</taxon>
        <taxon>Haematococcus</taxon>
    </lineage>
</organism>
<evidence type="ECO:0000313" key="3">
    <source>
        <dbReference type="Proteomes" id="UP000485058"/>
    </source>
</evidence>
<feature type="non-terminal residue" evidence="2">
    <location>
        <position position="1"/>
    </location>
</feature>
<gene>
    <name evidence="2" type="ORF">HaLaN_13921</name>
</gene>
<feature type="non-terminal residue" evidence="2">
    <location>
        <position position="102"/>
    </location>
</feature>
<reference evidence="2 3" key="1">
    <citation type="submission" date="2020-02" db="EMBL/GenBank/DDBJ databases">
        <title>Draft genome sequence of Haematococcus lacustris strain NIES-144.</title>
        <authorList>
            <person name="Morimoto D."/>
            <person name="Nakagawa S."/>
            <person name="Yoshida T."/>
            <person name="Sawayama S."/>
        </authorList>
    </citation>
    <scope>NUCLEOTIDE SEQUENCE [LARGE SCALE GENOMIC DNA]</scope>
    <source>
        <strain evidence="2 3">NIES-144</strain>
    </source>
</reference>
<keyword evidence="3" id="KW-1185">Reference proteome</keyword>
<dbReference type="Proteomes" id="UP000485058">
    <property type="component" value="Unassembled WGS sequence"/>
</dbReference>
<dbReference type="EMBL" id="BLLF01001129">
    <property type="protein sequence ID" value="GFH17313.1"/>
    <property type="molecule type" value="Genomic_DNA"/>
</dbReference>
<name>A0A699Z414_HAELA</name>